<evidence type="ECO:0000256" key="5">
    <source>
        <dbReference type="PROSITE-ProRule" id="PRU00339"/>
    </source>
</evidence>
<feature type="repeat" description="TPR" evidence="5">
    <location>
        <begin position="343"/>
        <end position="376"/>
    </location>
</feature>
<keyword evidence="11" id="KW-1185">Reference proteome</keyword>
<feature type="region of interest" description="Disordered" evidence="8">
    <location>
        <begin position="765"/>
        <end position="787"/>
    </location>
</feature>
<dbReference type="Proteomes" id="UP000664417">
    <property type="component" value="Unassembled WGS sequence"/>
</dbReference>
<evidence type="ECO:0000256" key="2">
    <source>
        <dbReference type="ARBA" id="ARBA00022741"/>
    </source>
</evidence>
<feature type="coiled-coil region" evidence="7">
    <location>
        <begin position="672"/>
        <end position="699"/>
    </location>
</feature>
<evidence type="ECO:0000313" key="11">
    <source>
        <dbReference type="Proteomes" id="UP000664417"/>
    </source>
</evidence>
<dbReference type="PROSITE" id="PS50011">
    <property type="entry name" value="PROTEIN_KINASE_DOM"/>
    <property type="match status" value="1"/>
</dbReference>
<feature type="compositionally biased region" description="Pro residues" evidence="8">
    <location>
        <begin position="772"/>
        <end position="782"/>
    </location>
</feature>
<evidence type="ECO:0000256" key="3">
    <source>
        <dbReference type="ARBA" id="ARBA00022777"/>
    </source>
</evidence>
<sequence>MEQIGKYRIVRELGKGGMGTVYEGEDTVIGRQVAIKIIKDEIRDDQELKERFFREAKWAGGLSHPNITVVYDVGEHEERPYIVLEYLTGQDLKTLIHRREALTLIQKIDIGLEMLAGLEFAHSKEITHRDIKPDNIRIIDGNHVKIMDFGIARPKTSDLTETGMVMGTPAYMSPEQITGKKLDPRSDIFSFGVVFFELLSYRKPFTGDSTTTLAYQILLYAPHKLNLSEDDQQFLEPLQQLLNKCMKKNVSDRYQSCTEIIQDLKEIRELMVSNRITDRVFLENLKEHSVQTIISRGRKMIDEADFEKARQAFAYALELDPELLEAKEELQGLEDRTQHRKKIQELLSEADTHSIRNDFDRALDTYHKVLDIDPKNEEALQKLDKLQNRLASLTSKAHKTTTSIKRPSKGKYAFIAIGLAAAIIGGAYVLLQSPAPPEDDLFANSEQVADPTNTAAASSETTPPPESDISETTAAHNETPADTTTPGDPANSAPANSDPANSAPANSIAAAGATEEPENPPAATAETTPAKQADDPKELARLISDNEKLLRQIVLQKARTQAVDGAKETKAFRNATALEKRGRDYAAKNTKNELEKAQRTLNQALGAYRTAARTATEAQQKQASAVENLIKQVERARGQVAGTEADRGGLANYREAEILEKQGIQSFQRGQLKQATDALQAAERKFNEAQSDMYRVLNERTAAARKAMQDARFKMNAASRRSEDFTKAQNLANLARDAEKQGKFSRAIKVYEEATAVFEALAQTQAASSKPVTPPTPTPEPSQPKVNPEEQVVAFIETYHNLFESGDISNLSSHMNFSKSERSNWGRFFETAERIQLDILDRDIDLRGTTADVKLKLKLSYYNKASRKSEEREFPFTYRLSQKSGSWKRVK</sequence>
<dbReference type="PANTHER" id="PTHR43289">
    <property type="entry name" value="MITOGEN-ACTIVATED PROTEIN KINASE KINASE KINASE 20-RELATED"/>
    <property type="match status" value="1"/>
</dbReference>
<evidence type="ECO:0000256" key="8">
    <source>
        <dbReference type="SAM" id="MobiDB-lite"/>
    </source>
</evidence>
<dbReference type="PANTHER" id="PTHR43289:SF6">
    <property type="entry name" value="SERINE_THREONINE-PROTEIN KINASE NEKL-3"/>
    <property type="match status" value="1"/>
</dbReference>
<dbReference type="EMBL" id="JAFREP010000032">
    <property type="protein sequence ID" value="MBO1322145.1"/>
    <property type="molecule type" value="Genomic_DNA"/>
</dbReference>
<feature type="compositionally biased region" description="Polar residues" evidence="8">
    <location>
        <begin position="450"/>
        <end position="461"/>
    </location>
</feature>
<feature type="repeat" description="TPR" evidence="5">
    <location>
        <begin position="290"/>
        <end position="323"/>
    </location>
</feature>
<dbReference type="Gene3D" id="1.10.510.10">
    <property type="entry name" value="Transferase(Phosphotransferase) domain 1"/>
    <property type="match status" value="1"/>
</dbReference>
<reference evidence="10" key="1">
    <citation type="submission" date="2021-03" db="EMBL/GenBank/DDBJ databases">
        <authorList>
            <person name="Wang G."/>
        </authorList>
    </citation>
    <scope>NUCLEOTIDE SEQUENCE</scope>
    <source>
        <strain evidence="10">KCTC 12899</strain>
    </source>
</reference>
<evidence type="ECO:0000256" key="4">
    <source>
        <dbReference type="ARBA" id="ARBA00022840"/>
    </source>
</evidence>
<dbReference type="SMART" id="SM00220">
    <property type="entry name" value="S_TKc"/>
    <property type="match status" value="1"/>
</dbReference>
<evidence type="ECO:0000256" key="7">
    <source>
        <dbReference type="SAM" id="Coils"/>
    </source>
</evidence>
<protein>
    <submittedName>
        <fullName evidence="10">Protein kinase</fullName>
    </submittedName>
</protein>
<keyword evidence="4 6" id="KW-0067">ATP-binding</keyword>
<proteinExistence type="predicted"/>
<dbReference type="CDD" id="cd14014">
    <property type="entry name" value="STKc_PknB_like"/>
    <property type="match status" value="1"/>
</dbReference>
<feature type="coiled-coil region" evidence="7">
    <location>
        <begin position="376"/>
        <end position="403"/>
    </location>
</feature>
<gene>
    <name evidence="10" type="ORF">J3U88_26960</name>
</gene>
<dbReference type="RefSeq" id="WP_207862118.1">
    <property type="nucleotide sequence ID" value="NZ_JAFREP010000032.1"/>
</dbReference>
<keyword evidence="2 6" id="KW-0547">Nucleotide-binding</keyword>
<evidence type="ECO:0000313" key="10">
    <source>
        <dbReference type="EMBL" id="MBO1322145.1"/>
    </source>
</evidence>
<dbReference type="InterPro" id="IPR019734">
    <property type="entry name" value="TPR_rpt"/>
</dbReference>
<dbReference type="SUPFAM" id="SSF56112">
    <property type="entry name" value="Protein kinase-like (PK-like)"/>
    <property type="match status" value="1"/>
</dbReference>
<keyword evidence="1" id="KW-0808">Transferase</keyword>
<comment type="caution">
    <text evidence="10">The sequence shown here is derived from an EMBL/GenBank/DDBJ whole genome shotgun (WGS) entry which is preliminary data.</text>
</comment>
<keyword evidence="3 10" id="KW-0418">Kinase</keyword>
<accession>A0A8J7QME0</accession>
<dbReference type="Gene3D" id="1.25.40.10">
    <property type="entry name" value="Tetratricopeptide repeat domain"/>
    <property type="match status" value="2"/>
</dbReference>
<keyword evidence="7" id="KW-0175">Coiled coil</keyword>
<name>A0A8J7QME0_9BACT</name>
<dbReference type="InterPro" id="IPR017441">
    <property type="entry name" value="Protein_kinase_ATP_BS"/>
</dbReference>
<dbReference type="PROSITE" id="PS50005">
    <property type="entry name" value="TPR"/>
    <property type="match status" value="2"/>
</dbReference>
<dbReference type="AlphaFoldDB" id="A0A8J7QME0"/>
<dbReference type="GO" id="GO:0004674">
    <property type="term" value="F:protein serine/threonine kinase activity"/>
    <property type="evidence" value="ECO:0007669"/>
    <property type="project" value="TreeGrafter"/>
</dbReference>
<dbReference type="InterPro" id="IPR011990">
    <property type="entry name" value="TPR-like_helical_dom_sf"/>
</dbReference>
<evidence type="ECO:0000259" key="9">
    <source>
        <dbReference type="PROSITE" id="PS50011"/>
    </source>
</evidence>
<feature type="coiled-coil region" evidence="7">
    <location>
        <begin position="587"/>
        <end position="646"/>
    </location>
</feature>
<keyword evidence="5" id="KW-0802">TPR repeat</keyword>
<feature type="domain" description="Protein kinase" evidence="9">
    <location>
        <begin position="7"/>
        <end position="271"/>
    </location>
</feature>
<dbReference type="GO" id="GO:0005524">
    <property type="term" value="F:ATP binding"/>
    <property type="evidence" value="ECO:0007669"/>
    <property type="project" value="UniProtKB-UniRule"/>
</dbReference>
<dbReference type="InterPro" id="IPR011009">
    <property type="entry name" value="Kinase-like_dom_sf"/>
</dbReference>
<organism evidence="10 11">
    <name type="scientific">Acanthopleuribacter pedis</name>
    <dbReference type="NCBI Taxonomy" id="442870"/>
    <lineage>
        <taxon>Bacteria</taxon>
        <taxon>Pseudomonadati</taxon>
        <taxon>Acidobacteriota</taxon>
        <taxon>Holophagae</taxon>
        <taxon>Acanthopleuribacterales</taxon>
        <taxon>Acanthopleuribacteraceae</taxon>
        <taxon>Acanthopleuribacter</taxon>
    </lineage>
</organism>
<dbReference type="SUPFAM" id="SSF48452">
    <property type="entry name" value="TPR-like"/>
    <property type="match status" value="2"/>
</dbReference>
<feature type="region of interest" description="Disordered" evidence="8">
    <location>
        <begin position="450"/>
        <end position="536"/>
    </location>
</feature>
<dbReference type="SMART" id="SM00028">
    <property type="entry name" value="TPR"/>
    <property type="match status" value="4"/>
</dbReference>
<feature type="binding site" evidence="6">
    <location>
        <position position="36"/>
    </location>
    <ligand>
        <name>ATP</name>
        <dbReference type="ChEBI" id="CHEBI:30616"/>
    </ligand>
</feature>
<evidence type="ECO:0000256" key="6">
    <source>
        <dbReference type="PROSITE-ProRule" id="PRU10141"/>
    </source>
</evidence>
<evidence type="ECO:0000256" key="1">
    <source>
        <dbReference type="ARBA" id="ARBA00022679"/>
    </source>
</evidence>
<dbReference type="InterPro" id="IPR000719">
    <property type="entry name" value="Prot_kinase_dom"/>
</dbReference>
<feature type="compositionally biased region" description="Low complexity" evidence="8">
    <location>
        <begin position="521"/>
        <end position="530"/>
    </location>
</feature>
<dbReference type="Pfam" id="PF00069">
    <property type="entry name" value="Pkinase"/>
    <property type="match status" value="1"/>
</dbReference>
<dbReference type="PROSITE" id="PS00107">
    <property type="entry name" value="PROTEIN_KINASE_ATP"/>
    <property type="match status" value="1"/>
</dbReference>
<dbReference type="Gene3D" id="3.30.200.20">
    <property type="entry name" value="Phosphorylase Kinase, domain 1"/>
    <property type="match status" value="1"/>
</dbReference>
<feature type="compositionally biased region" description="Low complexity" evidence="8">
    <location>
        <begin position="480"/>
        <end position="514"/>
    </location>
</feature>